<dbReference type="Proteomes" id="UP000237968">
    <property type="component" value="Unassembled WGS sequence"/>
</dbReference>
<comment type="caution">
    <text evidence="1">The sequence shown here is derived from an EMBL/GenBank/DDBJ whole genome shotgun (WGS) entry which is preliminary data.</text>
</comment>
<evidence type="ECO:0000313" key="2">
    <source>
        <dbReference type="Proteomes" id="UP000237968"/>
    </source>
</evidence>
<proteinExistence type="predicted"/>
<reference evidence="1 2" key="1">
    <citation type="submission" date="2018-03" db="EMBL/GenBank/DDBJ databases">
        <title>Draft Genome Sequences of the Obligatory Marine Myxobacteria Enhygromyxa salina SWB005.</title>
        <authorList>
            <person name="Poehlein A."/>
            <person name="Moghaddam J.A."/>
            <person name="Harms H."/>
            <person name="Alanjari M."/>
            <person name="Koenig G.M."/>
            <person name="Daniel R."/>
            <person name="Schaeberle T.F."/>
        </authorList>
    </citation>
    <scope>NUCLEOTIDE SEQUENCE [LARGE SCALE GENOMIC DNA]</scope>
    <source>
        <strain evidence="1 2">SWB005</strain>
    </source>
</reference>
<organism evidence="1 2">
    <name type="scientific">Enhygromyxa salina</name>
    <dbReference type="NCBI Taxonomy" id="215803"/>
    <lineage>
        <taxon>Bacteria</taxon>
        <taxon>Pseudomonadati</taxon>
        <taxon>Myxococcota</taxon>
        <taxon>Polyangia</taxon>
        <taxon>Nannocystales</taxon>
        <taxon>Nannocystaceae</taxon>
        <taxon>Enhygromyxa</taxon>
    </lineage>
</organism>
<gene>
    <name evidence="1" type="ORF">ENSA5_41340</name>
</gene>
<protein>
    <submittedName>
        <fullName evidence="1">Uncharacterized protein</fullName>
    </submittedName>
</protein>
<keyword evidence="2" id="KW-1185">Reference proteome</keyword>
<dbReference type="RefSeq" id="WP_146155931.1">
    <property type="nucleotide sequence ID" value="NZ_PVNK01000179.1"/>
</dbReference>
<dbReference type="OrthoDB" id="5513504at2"/>
<accession>A0A2S9XMR5</accession>
<evidence type="ECO:0000313" key="1">
    <source>
        <dbReference type="EMBL" id="PRP94179.1"/>
    </source>
</evidence>
<dbReference type="AlphaFoldDB" id="A0A2S9XMR5"/>
<dbReference type="EMBL" id="PVNK01000179">
    <property type="protein sequence ID" value="PRP94179.1"/>
    <property type="molecule type" value="Genomic_DNA"/>
</dbReference>
<name>A0A2S9XMR5_9BACT</name>
<sequence>MAVAATTRVLTHLTHPRCEVALELVDDHFPLLLVRWAGLIQPQHVLKMIRFFDENARIAAAEGTRLVHICDARDAALPCPLVRDMLIDWFSDRPRSDSAPALLSYVIAVDPLIRGVIASLKWATGRGDGIRVVPKLEEAVAGARQGLEEAGLDVPEILKLAG</sequence>